<feature type="region of interest" description="Disordered" evidence="1">
    <location>
        <begin position="131"/>
        <end position="154"/>
    </location>
</feature>
<dbReference type="EMBL" id="CP022022">
    <property type="protein sequence ID" value="ASF43466.1"/>
    <property type="molecule type" value="Genomic_DNA"/>
</dbReference>
<keyword evidence="2" id="KW-1133">Transmembrane helix</keyword>
<dbReference type="Proteomes" id="UP000197007">
    <property type="component" value="Chromosome"/>
</dbReference>
<evidence type="ECO:0000256" key="2">
    <source>
        <dbReference type="SAM" id="Phobius"/>
    </source>
</evidence>
<gene>
    <name evidence="4" type="primary">traM</name>
    <name evidence="4" type="ORF">CBG49_10505</name>
</gene>
<feature type="region of interest" description="Disordered" evidence="1">
    <location>
        <begin position="231"/>
        <end position="263"/>
    </location>
</feature>
<sequence length="468" mass="51674">MEKNTPLPEQNGNTPASDKANAPSSTPSFLVSEEEEKALQERNEEKALAKKQQLKKIIIYALMGIIFLACMYLLFGGGSEQEQTQVGINEAIPQATETLLPSDKEKAYEEALLEEKEADKKASLNALSDYWQEDEGEEYPEAIEEEEEPTPRYRKATPNAFERSAQSYRDIHQTLGSFYQDNSAYEEQQRLKEEIASLKSQLSNKQDPTSIDAQMALMEKSYEMASRYLPKGQQNPSMMGGAGLQEGEGNNSSEADNAEQSKNIAPVYTPEEKVVSRLPRKQSEKEALQEWVKEQQTAFFNGESFKPQGSILKNSIRACTHIEQLLGENSRVQLRLLEPIRVAGILIPKGELLTASAKVSGDRLLLTVKSLEYKGKVIPVSIAAYDIDGQQGLYLPASSDANAFREIAAGMSKSSGSSFTFSSSAKDQIVSELSKGVVQGGTSYLSKKIAQPSIRVKAGYQLLLISKK</sequence>
<name>A0A1Z4BQ82_9FLAO</name>
<dbReference type="Pfam" id="PF12508">
    <property type="entry name" value="Transposon_TraM"/>
    <property type="match status" value="1"/>
</dbReference>
<feature type="compositionally biased region" description="Polar residues" evidence="1">
    <location>
        <begin position="248"/>
        <end position="263"/>
    </location>
</feature>
<keyword evidence="2" id="KW-0472">Membrane</keyword>
<feature type="region of interest" description="Disordered" evidence="1">
    <location>
        <begin position="1"/>
        <end position="38"/>
    </location>
</feature>
<evidence type="ECO:0000259" key="3">
    <source>
        <dbReference type="Pfam" id="PF12508"/>
    </source>
</evidence>
<dbReference type="RefSeq" id="WP_088594433.1">
    <property type="nucleotide sequence ID" value="NZ_CP022022.1"/>
</dbReference>
<feature type="domain" description="Conjugative transposon TraM C-terminal" evidence="3">
    <location>
        <begin position="316"/>
        <end position="464"/>
    </location>
</feature>
<dbReference type="NCBIfam" id="TIGR03779">
    <property type="entry name" value="Bac_Flav_CT_M"/>
    <property type="match status" value="1"/>
</dbReference>
<feature type="compositionally biased region" description="Polar residues" evidence="1">
    <location>
        <begin position="7"/>
        <end position="29"/>
    </location>
</feature>
<evidence type="ECO:0000256" key="1">
    <source>
        <dbReference type="SAM" id="MobiDB-lite"/>
    </source>
</evidence>
<dbReference type="AlphaFoldDB" id="A0A1Z4BQ82"/>
<reference evidence="5" key="1">
    <citation type="submission" date="2017-06" db="EMBL/GenBank/DDBJ databases">
        <title>Complete genome sequence of Capnocytophaga sp. KCOM 1579 (=ChDC OS43) isolated from a human refractory periapical abscess lesion.</title>
        <authorList>
            <person name="Kook J.-K."/>
            <person name="Park S.-N."/>
            <person name="Lim Y.K."/>
            <person name="Roh H."/>
        </authorList>
    </citation>
    <scope>NUCLEOTIDE SEQUENCE [LARGE SCALE GENOMIC DNA]</scope>
    <source>
        <strain evidence="5">ChDC OS43</strain>
    </source>
</reference>
<organism evidence="4 5">
    <name type="scientific">Capnocytophaga endodontalis</name>
    <dbReference type="NCBI Taxonomy" id="2708117"/>
    <lineage>
        <taxon>Bacteria</taxon>
        <taxon>Pseudomonadati</taxon>
        <taxon>Bacteroidota</taxon>
        <taxon>Flavobacteriia</taxon>
        <taxon>Flavobacteriales</taxon>
        <taxon>Flavobacteriaceae</taxon>
        <taxon>Capnocytophaga</taxon>
    </lineage>
</organism>
<evidence type="ECO:0000313" key="5">
    <source>
        <dbReference type="Proteomes" id="UP000197007"/>
    </source>
</evidence>
<dbReference type="KEGG" id="capn:CBG49_10505"/>
<feature type="transmembrane region" description="Helical" evidence="2">
    <location>
        <begin position="57"/>
        <end position="75"/>
    </location>
</feature>
<keyword evidence="5" id="KW-1185">Reference proteome</keyword>
<dbReference type="InterPro" id="IPR055407">
    <property type="entry name" value="TraM_C"/>
</dbReference>
<dbReference type="InterPro" id="IPR022187">
    <property type="entry name" value="Conjug_transposon_TraM"/>
</dbReference>
<protein>
    <submittedName>
        <fullName evidence="4">Conjugative transposon protein TraM</fullName>
    </submittedName>
</protein>
<evidence type="ECO:0000313" key="4">
    <source>
        <dbReference type="EMBL" id="ASF43466.1"/>
    </source>
</evidence>
<keyword evidence="2" id="KW-0812">Transmembrane</keyword>
<accession>A0A1Z4BQ82</accession>
<feature type="compositionally biased region" description="Acidic residues" evidence="1">
    <location>
        <begin position="131"/>
        <end position="148"/>
    </location>
</feature>
<proteinExistence type="predicted"/>